<protein>
    <submittedName>
        <fullName evidence="1">Uncharacterized protein</fullName>
    </submittedName>
</protein>
<comment type="caution">
    <text evidence="1">The sequence shown here is derived from an EMBL/GenBank/DDBJ whole genome shotgun (WGS) entry which is preliminary data.</text>
</comment>
<name>A0ABU7I0Q2_9PSED</name>
<gene>
    <name evidence="1" type="ORF">V0R50_29445</name>
</gene>
<keyword evidence="2" id="KW-1185">Reference proteome</keyword>
<accession>A0ABU7I0Q2</accession>
<organism evidence="1 2">
    <name type="scientific">Pseudomonas ulcerans</name>
    <dbReference type="NCBI Taxonomy" id="3115852"/>
    <lineage>
        <taxon>Bacteria</taxon>
        <taxon>Pseudomonadati</taxon>
        <taxon>Pseudomonadota</taxon>
        <taxon>Gammaproteobacteria</taxon>
        <taxon>Pseudomonadales</taxon>
        <taxon>Pseudomonadaceae</taxon>
        <taxon>Pseudomonas</taxon>
    </lineage>
</organism>
<evidence type="ECO:0000313" key="2">
    <source>
        <dbReference type="Proteomes" id="UP001335100"/>
    </source>
</evidence>
<reference evidence="1 2" key="1">
    <citation type="submission" date="2024-01" db="EMBL/GenBank/DDBJ databases">
        <title>Unpublished Manusciprt.</title>
        <authorList>
            <person name="Duman M."/>
            <person name="Valdes E.G."/>
            <person name="Ajmi N."/>
            <person name="Altun S."/>
            <person name="Saticioglu I.B."/>
        </authorList>
    </citation>
    <scope>NUCLEOTIDE SEQUENCE [LARGE SCALE GENOMIC DNA]</scope>
    <source>
        <strain evidence="1 2">148P</strain>
    </source>
</reference>
<dbReference type="Proteomes" id="UP001335100">
    <property type="component" value="Unassembled WGS sequence"/>
</dbReference>
<proteinExistence type="predicted"/>
<evidence type="ECO:0000313" key="1">
    <source>
        <dbReference type="EMBL" id="MEE1937369.1"/>
    </source>
</evidence>
<dbReference type="EMBL" id="JAZDQJ010000060">
    <property type="protein sequence ID" value="MEE1937369.1"/>
    <property type="molecule type" value="Genomic_DNA"/>
</dbReference>
<sequence>MSKQNPQPRIGLGLSRTEMYPPLNGEERTIYVSTRIRDEAVQFDFTVNGESGSFPGIRLDRYFQAANLLIDKAFIASYSGTWPVQLKVRAWQDAFEESATLTLYDTRNMQAVRMEARLIPSDVAQIPPAGETTRVSVAATCYDGNGLELPYDEVPLQIEPNPPVAGVEVLGNRIFVSSMPHASQVHLRVSGAGASDDATLNLVK</sequence>
<dbReference type="RefSeq" id="WP_330078024.1">
    <property type="nucleotide sequence ID" value="NZ_JAZDQJ010000060.1"/>
</dbReference>